<dbReference type="AlphaFoldDB" id="A0A1E1M6U2"/>
<sequence length="125" mass="13342">MISYPTSSNNTTAPCAMKHFFILLAFVAASHANTIVVCRDAGIDTVTIQDIQNAIRNKVHRTELHLDGPGYTNVHVEKCGGPNDVVTFCKGGPYVGSHQAFISTGGGIICAPPKVAYMPNCSFKC</sequence>
<evidence type="ECO:0000313" key="3">
    <source>
        <dbReference type="Proteomes" id="UP000177625"/>
    </source>
</evidence>
<keyword evidence="3" id="KW-1185">Reference proteome</keyword>
<feature type="chain" id="PRO_5009448064" evidence="1">
    <location>
        <begin position="33"/>
        <end position="125"/>
    </location>
</feature>
<protein>
    <submittedName>
        <fullName evidence="2">Uncharacterized protein</fullName>
    </submittedName>
</protein>
<keyword evidence="1" id="KW-0732">Signal</keyword>
<dbReference type="Proteomes" id="UP000177625">
    <property type="component" value="Unassembled WGS sequence"/>
</dbReference>
<name>A0A1E1M6U2_RHYSE</name>
<evidence type="ECO:0000313" key="2">
    <source>
        <dbReference type="EMBL" id="CZT44820.1"/>
    </source>
</evidence>
<dbReference type="EMBL" id="FJVC01000189">
    <property type="protein sequence ID" value="CZT44820.1"/>
    <property type="molecule type" value="Genomic_DNA"/>
</dbReference>
<organism evidence="2 3">
    <name type="scientific">Rhynchosporium secalis</name>
    <name type="common">Barley scald fungus</name>
    <dbReference type="NCBI Taxonomy" id="38038"/>
    <lineage>
        <taxon>Eukaryota</taxon>
        <taxon>Fungi</taxon>
        <taxon>Dikarya</taxon>
        <taxon>Ascomycota</taxon>
        <taxon>Pezizomycotina</taxon>
        <taxon>Leotiomycetes</taxon>
        <taxon>Helotiales</taxon>
        <taxon>Ploettnerulaceae</taxon>
        <taxon>Rhynchosporium</taxon>
    </lineage>
</organism>
<evidence type="ECO:0000256" key="1">
    <source>
        <dbReference type="SAM" id="SignalP"/>
    </source>
</evidence>
<accession>A0A1E1M6U2</accession>
<gene>
    <name evidence="2" type="ORF">RSE6_05058</name>
</gene>
<reference evidence="3" key="1">
    <citation type="submission" date="2016-03" db="EMBL/GenBank/DDBJ databases">
        <authorList>
            <person name="Guldener U."/>
        </authorList>
    </citation>
    <scope>NUCLEOTIDE SEQUENCE [LARGE SCALE GENOMIC DNA]</scope>
</reference>
<proteinExistence type="predicted"/>
<feature type="signal peptide" evidence="1">
    <location>
        <begin position="1"/>
        <end position="32"/>
    </location>
</feature>